<dbReference type="PANTHER" id="PTHR44329">
    <property type="entry name" value="SERINE/THREONINE-PROTEIN KINASE TNNI3K-RELATED"/>
    <property type="match status" value="1"/>
</dbReference>
<feature type="compositionally biased region" description="Polar residues" evidence="5">
    <location>
        <begin position="399"/>
        <end position="408"/>
    </location>
</feature>
<dbReference type="PROSITE" id="PS00107">
    <property type="entry name" value="PROTEIN_KINASE_ATP"/>
    <property type="match status" value="1"/>
</dbReference>
<gene>
    <name evidence="7" type="ORF">PLEPLA_LOCUS3955</name>
</gene>
<feature type="domain" description="Protein kinase" evidence="6">
    <location>
        <begin position="14"/>
        <end position="299"/>
    </location>
</feature>
<dbReference type="InterPro" id="IPR051681">
    <property type="entry name" value="Ser/Thr_Kinases-Pseudokinases"/>
</dbReference>
<sequence>MAQPAPVMIEDSSLTNWHQIGSGGFGQIYKARHKRWCYEVAIKLLRNDDGTSSSLLREVEMMRLGSNEYVMQVLGVFNGRTPNSGLSARLGLVMKYMEKGSLDSLQQTFDRVQQLPLVFRLAHQVALGINFLHSLSPPILHRDLKPSNVLLDSDLNAKLTDFGLSQPSQTQAQVSKKDLEDGAGTLSYMPPEAFDINYKPSRSFDIYSYGILLWSIATGEQPCNPHVLLLIPKGQRPSLEELSVRAADQAELRGLVELMEKCWETSSTQRPSSLNCTNITEKLYERQKRGINAAVHEVLKKLEQKEKDRLTENFQSLGVTPSKVSPRVEEVKNQDHVKTGPPPVQEVVPGRISNQRVKDPPASQQANMCDVDTTRSSTDDHEPKASSVRPIGESPAPPSTTRSPQASAAKNPLRDFKNPPQPFQRQFSSPTPSTSQPTHNVYIHCSHVTGVQIGNKNTLYINKEPSERKRHPTAPSRVNPPSPHP</sequence>
<evidence type="ECO:0000313" key="8">
    <source>
        <dbReference type="Proteomes" id="UP001153269"/>
    </source>
</evidence>
<keyword evidence="1 3" id="KW-0547">Nucleotide-binding</keyword>
<feature type="binding site" evidence="3">
    <location>
        <position position="43"/>
    </location>
    <ligand>
        <name>ATP</name>
        <dbReference type="ChEBI" id="CHEBI:30616"/>
    </ligand>
</feature>
<dbReference type="SUPFAM" id="SSF56112">
    <property type="entry name" value="Protein kinase-like (PK-like)"/>
    <property type="match status" value="1"/>
</dbReference>
<evidence type="ECO:0000256" key="2">
    <source>
        <dbReference type="ARBA" id="ARBA00022840"/>
    </source>
</evidence>
<dbReference type="InterPro" id="IPR008271">
    <property type="entry name" value="Ser/Thr_kinase_AS"/>
</dbReference>
<dbReference type="InterPro" id="IPR017441">
    <property type="entry name" value="Protein_kinase_ATP_BS"/>
</dbReference>
<dbReference type="AlphaFoldDB" id="A0A9N7TPR1"/>
<feature type="region of interest" description="Disordered" evidence="5">
    <location>
        <begin position="317"/>
        <end position="485"/>
    </location>
</feature>
<keyword evidence="4" id="KW-0808">Transferase</keyword>
<evidence type="ECO:0000259" key="6">
    <source>
        <dbReference type="PROSITE" id="PS50011"/>
    </source>
</evidence>
<dbReference type="SMART" id="SM00220">
    <property type="entry name" value="S_TKc"/>
    <property type="match status" value="1"/>
</dbReference>
<dbReference type="GO" id="GO:0005524">
    <property type="term" value="F:ATP binding"/>
    <property type="evidence" value="ECO:0007669"/>
    <property type="project" value="UniProtKB-UniRule"/>
</dbReference>
<reference evidence="7" key="1">
    <citation type="submission" date="2020-03" db="EMBL/GenBank/DDBJ databases">
        <authorList>
            <person name="Weist P."/>
        </authorList>
    </citation>
    <scope>NUCLEOTIDE SEQUENCE</scope>
</reference>
<feature type="compositionally biased region" description="Low complexity" evidence="5">
    <location>
        <begin position="423"/>
        <end position="438"/>
    </location>
</feature>
<comment type="caution">
    <text evidence="7">The sequence shown here is derived from an EMBL/GenBank/DDBJ whole genome shotgun (WGS) entry which is preliminary data.</text>
</comment>
<dbReference type="InterPro" id="IPR011009">
    <property type="entry name" value="Kinase-like_dom_sf"/>
</dbReference>
<organism evidence="7 8">
    <name type="scientific">Pleuronectes platessa</name>
    <name type="common">European plaice</name>
    <dbReference type="NCBI Taxonomy" id="8262"/>
    <lineage>
        <taxon>Eukaryota</taxon>
        <taxon>Metazoa</taxon>
        <taxon>Chordata</taxon>
        <taxon>Craniata</taxon>
        <taxon>Vertebrata</taxon>
        <taxon>Euteleostomi</taxon>
        <taxon>Actinopterygii</taxon>
        <taxon>Neopterygii</taxon>
        <taxon>Teleostei</taxon>
        <taxon>Neoteleostei</taxon>
        <taxon>Acanthomorphata</taxon>
        <taxon>Carangaria</taxon>
        <taxon>Pleuronectiformes</taxon>
        <taxon>Pleuronectoidei</taxon>
        <taxon>Pleuronectidae</taxon>
        <taxon>Pleuronectes</taxon>
    </lineage>
</organism>
<proteinExistence type="inferred from homology"/>
<dbReference type="GO" id="GO:0004706">
    <property type="term" value="F:JUN kinase kinase kinase activity"/>
    <property type="evidence" value="ECO:0007669"/>
    <property type="project" value="TreeGrafter"/>
</dbReference>
<name>A0A9N7TPR1_PLEPL</name>
<dbReference type="EMBL" id="CADEAL010000195">
    <property type="protein sequence ID" value="CAB1416199.1"/>
    <property type="molecule type" value="Genomic_DNA"/>
</dbReference>
<dbReference type="PROSITE" id="PS50011">
    <property type="entry name" value="PROTEIN_KINASE_DOM"/>
    <property type="match status" value="1"/>
</dbReference>
<dbReference type="Pfam" id="PF00069">
    <property type="entry name" value="Pkinase"/>
    <property type="match status" value="1"/>
</dbReference>
<keyword evidence="4" id="KW-0723">Serine/threonine-protein kinase</keyword>
<evidence type="ECO:0000313" key="7">
    <source>
        <dbReference type="EMBL" id="CAB1416199.1"/>
    </source>
</evidence>
<dbReference type="Gene3D" id="1.10.510.10">
    <property type="entry name" value="Transferase(Phosphotransferase) domain 1"/>
    <property type="match status" value="1"/>
</dbReference>
<keyword evidence="4" id="KW-0418">Kinase</keyword>
<accession>A0A9N7TPR1</accession>
<keyword evidence="8" id="KW-1185">Reference proteome</keyword>
<evidence type="ECO:0000256" key="4">
    <source>
        <dbReference type="RuleBase" id="RU000304"/>
    </source>
</evidence>
<dbReference type="InterPro" id="IPR000719">
    <property type="entry name" value="Prot_kinase_dom"/>
</dbReference>
<protein>
    <recommendedName>
        <fullName evidence="6">Protein kinase domain-containing protein</fullName>
    </recommendedName>
</protein>
<evidence type="ECO:0000256" key="3">
    <source>
        <dbReference type="PROSITE-ProRule" id="PRU10141"/>
    </source>
</evidence>
<comment type="similarity">
    <text evidence="4">Belongs to the protein kinase superfamily.</text>
</comment>
<evidence type="ECO:0000256" key="5">
    <source>
        <dbReference type="SAM" id="MobiDB-lite"/>
    </source>
</evidence>
<feature type="compositionally biased region" description="Basic and acidic residues" evidence="5">
    <location>
        <begin position="326"/>
        <end position="338"/>
    </location>
</feature>
<evidence type="ECO:0000256" key="1">
    <source>
        <dbReference type="ARBA" id="ARBA00022741"/>
    </source>
</evidence>
<dbReference type="PROSITE" id="PS00108">
    <property type="entry name" value="PROTEIN_KINASE_ST"/>
    <property type="match status" value="1"/>
</dbReference>
<dbReference type="PANTHER" id="PTHR44329:SF297">
    <property type="entry name" value="RECEPTOR-INTERACTING SERINE_THREONINE-PROTEIN KINASE 3"/>
    <property type="match status" value="1"/>
</dbReference>
<dbReference type="Proteomes" id="UP001153269">
    <property type="component" value="Unassembled WGS sequence"/>
</dbReference>
<keyword evidence="2 3" id="KW-0067">ATP-binding</keyword>